<evidence type="ECO:0000256" key="3">
    <source>
        <dbReference type="ARBA" id="ARBA00022475"/>
    </source>
</evidence>
<keyword evidence="11" id="KW-1185">Reference proteome</keyword>
<keyword evidence="3" id="KW-1003">Cell membrane</keyword>
<feature type="transmembrane region" description="Helical" evidence="7">
    <location>
        <begin position="30"/>
        <end position="55"/>
    </location>
</feature>
<dbReference type="PANTHER" id="PTHR43744:SF12">
    <property type="entry name" value="ABC TRANSPORTER PERMEASE PROTEIN MG189-RELATED"/>
    <property type="match status" value="1"/>
</dbReference>
<dbReference type="Pfam" id="PF00528">
    <property type="entry name" value="BPD_transp_1"/>
    <property type="match status" value="1"/>
</dbReference>
<evidence type="ECO:0000256" key="6">
    <source>
        <dbReference type="ARBA" id="ARBA00023136"/>
    </source>
</evidence>
<dbReference type="EMBL" id="QXQB01000003">
    <property type="protein sequence ID" value="RJX38790.1"/>
    <property type="molecule type" value="Genomic_DNA"/>
</dbReference>
<dbReference type="Gene3D" id="1.10.3720.10">
    <property type="entry name" value="MetI-like"/>
    <property type="match status" value="1"/>
</dbReference>
<feature type="transmembrane region" description="Helical" evidence="7">
    <location>
        <begin position="165"/>
        <end position="185"/>
    </location>
</feature>
<dbReference type="SUPFAM" id="SSF161098">
    <property type="entry name" value="MetI-like"/>
    <property type="match status" value="1"/>
</dbReference>
<feature type="transmembrane region" description="Helical" evidence="7">
    <location>
        <begin position="102"/>
        <end position="121"/>
    </location>
</feature>
<evidence type="ECO:0000256" key="1">
    <source>
        <dbReference type="ARBA" id="ARBA00004651"/>
    </source>
</evidence>
<keyword evidence="2 7" id="KW-0813">Transport</keyword>
<evidence type="ECO:0000256" key="5">
    <source>
        <dbReference type="ARBA" id="ARBA00022989"/>
    </source>
</evidence>
<evidence type="ECO:0000256" key="2">
    <source>
        <dbReference type="ARBA" id="ARBA00022448"/>
    </source>
</evidence>
<protein>
    <submittedName>
        <fullName evidence="10">Carbohydrate ABC transporter permease</fullName>
    </submittedName>
</protein>
<name>A0A3A6PF41_9BACL</name>
<feature type="region of interest" description="Disordered" evidence="8">
    <location>
        <begin position="1"/>
        <end position="22"/>
    </location>
</feature>
<feature type="transmembrane region" description="Helical" evidence="7">
    <location>
        <begin position="133"/>
        <end position="153"/>
    </location>
</feature>
<evidence type="ECO:0000256" key="8">
    <source>
        <dbReference type="SAM" id="MobiDB-lite"/>
    </source>
</evidence>
<dbReference type="CDD" id="cd06261">
    <property type="entry name" value="TM_PBP2"/>
    <property type="match status" value="1"/>
</dbReference>
<evidence type="ECO:0000256" key="7">
    <source>
        <dbReference type="RuleBase" id="RU363032"/>
    </source>
</evidence>
<dbReference type="PROSITE" id="PS50928">
    <property type="entry name" value="ABC_TM1"/>
    <property type="match status" value="1"/>
</dbReference>
<evidence type="ECO:0000259" key="9">
    <source>
        <dbReference type="PROSITE" id="PS50928"/>
    </source>
</evidence>
<dbReference type="GO" id="GO:0055085">
    <property type="term" value="P:transmembrane transport"/>
    <property type="evidence" value="ECO:0007669"/>
    <property type="project" value="InterPro"/>
</dbReference>
<feature type="transmembrane region" description="Helical" evidence="7">
    <location>
        <begin position="206"/>
        <end position="225"/>
    </location>
</feature>
<organism evidence="10 11">
    <name type="scientific">Paenibacillus pinisoli</name>
    <dbReference type="NCBI Taxonomy" id="1276110"/>
    <lineage>
        <taxon>Bacteria</taxon>
        <taxon>Bacillati</taxon>
        <taxon>Bacillota</taxon>
        <taxon>Bacilli</taxon>
        <taxon>Bacillales</taxon>
        <taxon>Paenibacillaceae</taxon>
        <taxon>Paenibacillus</taxon>
    </lineage>
</organism>
<dbReference type="PANTHER" id="PTHR43744">
    <property type="entry name" value="ABC TRANSPORTER PERMEASE PROTEIN MG189-RELATED-RELATED"/>
    <property type="match status" value="1"/>
</dbReference>
<dbReference type="InterPro" id="IPR000515">
    <property type="entry name" value="MetI-like"/>
</dbReference>
<evidence type="ECO:0000256" key="4">
    <source>
        <dbReference type="ARBA" id="ARBA00022692"/>
    </source>
</evidence>
<proteinExistence type="inferred from homology"/>
<keyword evidence="4 7" id="KW-0812">Transmembrane</keyword>
<dbReference type="AlphaFoldDB" id="A0A3A6PF41"/>
<dbReference type="InterPro" id="IPR035906">
    <property type="entry name" value="MetI-like_sf"/>
</dbReference>
<comment type="caution">
    <text evidence="10">The sequence shown here is derived from an EMBL/GenBank/DDBJ whole genome shotgun (WGS) entry which is preliminary data.</text>
</comment>
<evidence type="ECO:0000313" key="10">
    <source>
        <dbReference type="EMBL" id="RJX38790.1"/>
    </source>
</evidence>
<keyword evidence="6 7" id="KW-0472">Membrane</keyword>
<comment type="subcellular location">
    <subcellularLocation>
        <location evidence="1 7">Cell membrane</location>
        <topology evidence="1 7">Multi-pass membrane protein</topology>
    </subcellularLocation>
</comment>
<dbReference type="GO" id="GO:0005886">
    <property type="term" value="C:plasma membrane"/>
    <property type="evidence" value="ECO:0007669"/>
    <property type="project" value="UniProtKB-SubCell"/>
</dbReference>
<accession>A0A3A6PF41</accession>
<feature type="domain" description="ABC transmembrane type-1" evidence="9">
    <location>
        <begin position="96"/>
        <end position="285"/>
    </location>
</feature>
<keyword evidence="5 7" id="KW-1133">Transmembrane helix</keyword>
<reference evidence="10 11" key="1">
    <citation type="submission" date="2018-09" db="EMBL/GenBank/DDBJ databases">
        <title>Paenibacillus aracenensis nov. sp. isolated from a cave in southern Spain.</title>
        <authorList>
            <person name="Jurado V."/>
            <person name="Gutierrez-Patricio S."/>
            <person name="Gonzalez-Pimentel J.L."/>
            <person name="Miller A.Z."/>
            <person name="Laiz L."/>
            <person name="Saiz-Jimenez C."/>
        </authorList>
    </citation>
    <scope>NUCLEOTIDE SEQUENCE [LARGE SCALE GENOMIC DNA]</scope>
    <source>
        <strain evidence="10 11">JCM 19203</strain>
    </source>
</reference>
<dbReference type="OrthoDB" id="9771544at2"/>
<feature type="transmembrane region" description="Helical" evidence="7">
    <location>
        <begin position="264"/>
        <end position="284"/>
    </location>
</feature>
<dbReference type="Proteomes" id="UP000267798">
    <property type="component" value="Unassembled WGS sequence"/>
</dbReference>
<evidence type="ECO:0000313" key="11">
    <source>
        <dbReference type="Proteomes" id="UP000267798"/>
    </source>
</evidence>
<comment type="similarity">
    <text evidence="7">Belongs to the binding-protein-dependent transport system permease family.</text>
</comment>
<gene>
    <name evidence="10" type="ORF">D3P09_14745</name>
</gene>
<sequence length="300" mass="33821">MKTTTIAKASLQPPSREPARKPDTAVVKKGLFQSAATLVMLFFGILMVVPFLWMISTSFKTPAEVFQYPIKWIPADLRWDHHIKVWTGDNSFVHYYLNSLKVSIISTAGATFLSAFAAYGFARIYFKGRNALFMIYLSMMMVPPQVLFVPKFLMFDWAGIYNTHLALILPGLFTIFGVFMMRQFFLSVPYEISESAFIDGAGHFRIFFQLVLPLAKPALATLAIIDFSWHWNDYENALVFLIDDSLYTVPLGLQNFILENTVDYNGMMAAATAGIIPMIIVFLLGQRFIVQGISNTAVKG</sequence>